<dbReference type="InterPro" id="IPR051465">
    <property type="entry name" value="Cell_Envelope_Struct_Comp"/>
</dbReference>
<dbReference type="InterPro" id="IPR001119">
    <property type="entry name" value="SLH_dom"/>
</dbReference>
<proteinExistence type="predicted"/>
<dbReference type="SUPFAM" id="SSF50969">
    <property type="entry name" value="YVTN repeat-like/Quinoprotein amine dehydrogenase"/>
    <property type="match status" value="1"/>
</dbReference>
<feature type="domain" description="SLH" evidence="2">
    <location>
        <begin position="15"/>
        <end position="78"/>
    </location>
</feature>
<comment type="caution">
    <text evidence="3">The sequence shown here is derived from an EMBL/GenBank/DDBJ whole genome shotgun (WGS) entry which is preliminary data.</text>
</comment>
<evidence type="ECO:0000313" key="3">
    <source>
        <dbReference type="EMBL" id="MBD7909084.1"/>
    </source>
</evidence>
<feature type="chain" id="PRO_5046581070" evidence="1">
    <location>
        <begin position="18"/>
        <end position="519"/>
    </location>
</feature>
<sequence>MILVLCLVIFASPTGSAKATGFSDVSSFKKEIDYLTQLGVINGYNDGTFRPSVKLTRAQAVVMIMRAIGMPESNSFIKDPGFDDVGPSKFGYREIAVATSAMIISGKSSTQFDPNGNITRAEMAKVISKAFKLKGVYVSGFTDVSTGYWASSFISSLAANNITVGYSDGTFQPKQPIDRAQFSAFLARIMKPIFRPSTGSPAHTVLDIPVESSIIDLEKDPHKPVVYYLDSKSKSLVRLDLATRDKKVIGLRHPAEKLVEKNGKLFVTQLIQSRSPFNSMKTQKGIINVYDSDDLALIKEVDVNIDPYDIAVDDTETLLISSGSDQGYQAEIQTYNWRTSEKLSFVNVPTQQLIELSPAQNRLYSIETSHYTGRIVTFSLAGGKLESAPTDPRYFDTMKLRGYTQMTPGGKVMYNGDGTAYALSTVPSEDLAPLGKLATPFRTMTFNEAAKKFYLADRTESISVYDNDTLDPYATLNAYGRVDRLVYVKELGELYAFTKFKYEGAKEETLLLERFQLRK</sequence>
<protein>
    <submittedName>
        <fullName evidence="3">S-layer homology domain-containing protein</fullName>
    </submittedName>
</protein>
<dbReference type="InterPro" id="IPR011044">
    <property type="entry name" value="Quino_amine_DH_bsu"/>
</dbReference>
<dbReference type="EMBL" id="JACSQY010000009">
    <property type="protein sequence ID" value="MBD7909084.1"/>
    <property type="molecule type" value="Genomic_DNA"/>
</dbReference>
<dbReference type="PROSITE" id="PS51272">
    <property type="entry name" value="SLH"/>
    <property type="match status" value="3"/>
</dbReference>
<feature type="domain" description="SLH" evidence="2">
    <location>
        <begin position="137"/>
        <end position="200"/>
    </location>
</feature>
<dbReference type="PANTHER" id="PTHR43308:SF5">
    <property type="entry name" value="S-LAYER PROTEIN _ PEPTIDOGLYCAN ENDO-BETA-N-ACETYLGLUCOSAMINIDASE"/>
    <property type="match status" value="1"/>
</dbReference>
<dbReference type="Pfam" id="PF00395">
    <property type="entry name" value="SLH"/>
    <property type="match status" value="3"/>
</dbReference>
<feature type="signal peptide" evidence="1">
    <location>
        <begin position="1"/>
        <end position="17"/>
    </location>
</feature>
<evidence type="ECO:0000259" key="2">
    <source>
        <dbReference type="PROSITE" id="PS51272"/>
    </source>
</evidence>
<keyword evidence="4" id="KW-1185">Reference proteome</keyword>
<evidence type="ECO:0000313" key="4">
    <source>
        <dbReference type="Proteomes" id="UP000659496"/>
    </source>
</evidence>
<organism evidence="3 4">
    <name type="scientific">Sporosarcina gallistercoris</name>
    <dbReference type="NCBI Taxonomy" id="2762245"/>
    <lineage>
        <taxon>Bacteria</taxon>
        <taxon>Bacillati</taxon>
        <taxon>Bacillota</taxon>
        <taxon>Bacilli</taxon>
        <taxon>Bacillales</taxon>
        <taxon>Caryophanaceae</taxon>
        <taxon>Sporosarcina</taxon>
    </lineage>
</organism>
<dbReference type="Proteomes" id="UP000659496">
    <property type="component" value="Unassembled WGS sequence"/>
</dbReference>
<name>A0ABR8PLZ4_9BACL</name>
<dbReference type="InterPro" id="IPR015943">
    <property type="entry name" value="WD40/YVTN_repeat-like_dom_sf"/>
</dbReference>
<gene>
    <name evidence="3" type="ORF">H9659_12180</name>
</gene>
<evidence type="ECO:0000256" key="1">
    <source>
        <dbReference type="SAM" id="SignalP"/>
    </source>
</evidence>
<dbReference type="Gene3D" id="2.130.10.10">
    <property type="entry name" value="YVTN repeat-like/Quinoprotein amine dehydrogenase"/>
    <property type="match status" value="1"/>
</dbReference>
<feature type="domain" description="SLH" evidence="2">
    <location>
        <begin position="79"/>
        <end position="136"/>
    </location>
</feature>
<reference evidence="3 4" key="1">
    <citation type="submission" date="2020-08" db="EMBL/GenBank/DDBJ databases">
        <title>A Genomic Blueprint of the Chicken Gut Microbiome.</title>
        <authorList>
            <person name="Gilroy R."/>
            <person name="Ravi A."/>
            <person name="Getino M."/>
            <person name="Pursley I."/>
            <person name="Horton D.L."/>
            <person name="Alikhan N.-F."/>
            <person name="Baker D."/>
            <person name="Gharbi K."/>
            <person name="Hall N."/>
            <person name="Watson M."/>
            <person name="Adriaenssens E.M."/>
            <person name="Foster-Nyarko E."/>
            <person name="Jarju S."/>
            <person name="Secka A."/>
            <person name="Antonio M."/>
            <person name="Oren A."/>
            <person name="Chaudhuri R."/>
            <person name="La Ragione R.M."/>
            <person name="Hildebrand F."/>
            <person name="Pallen M.J."/>
        </authorList>
    </citation>
    <scope>NUCLEOTIDE SEQUENCE [LARGE SCALE GENOMIC DNA]</scope>
    <source>
        <strain evidence="3 4">Sa3CUA8</strain>
    </source>
</reference>
<keyword evidence="1" id="KW-0732">Signal</keyword>
<dbReference type="PANTHER" id="PTHR43308">
    <property type="entry name" value="OUTER MEMBRANE PROTEIN ALPHA-RELATED"/>
    <property type="match status" value="1"/>
</dbReference>
<accession>A0ABR8PLZ4</accession>